<dbReference type="Pfam" id="PF11536">
    <property type="entry name" value="DUF3226"/>
    <property type="match status" value="1"/>
</dbReference>
<dbReference type="Proteomes" id="UP000053911">
    <property type="component" value="Unassembled WGS sequence"/>
</dbReference>
<accession>A0A101ELF7</accession>
<dbReference type="PATRIC" id="fig|172049.5.peg.2172"/>
<protein>
    <recommendedName>
        <fullName evidence="3">DUF3226 domain-containing protein</fullName>
    </recommendedName>
</protein>
<dbReference type="Gene3D" id="3.40.50.10620">
    <property type="entry name" value="PH0156-like domains"/>
    <property type="match status" value="1"/>
</dbReference>
<evidence type="ECO:0008006" key="3">
    <source>
        <dbReference type="Google" id="ProtNLM"/>
    </source>
</evidence>
<dbReference type="InterPro" id="IPR024508">
    <property type="entry name" value="DUF3226"/>
</dbReference>
<gene>
    <name evidence="1" type="ORF">XD54_1191</name>
</gene>
<evidence type="ECO:0000313" key="1">
    <source>
        <dbReference type="EMBL" id="KUK17510.1"/>
    </source>
</evidence>
<sequence>MIIITGDKYDEILKEKNSEKILFPEYGKNKEKLKKFVNKLNGNEMIVTASLELIDLILEEFQGEEHFLIYSNTGKELTFKETYELRKYLDFDLRGTETKETEKVSVLFCEGKTDSKFFKASYKKVFGFKETKDLPPNLKLIETLFERDNYELIKNEDGYIAIIPSEGNAGVIRNLENFLRAMEVFNFYVQKIGVAIDIDESEEAVMQSIKGKLSSFRYKVSKKGFKVGSTEIIPLLIGTKIDLGPCVEWQKPTVEDFMLAILEGDRTFKKLDRTINILCLDLKRKLKPKEVIYLAMAAKKFWGNLEGFYEMSIMRTPKWKVEKILKESRLYEKMESLLPSL</sequence>
<dbReference type="OMA" id="AYGHWGN"/>
<comment type="caution">
    <text evidence="1">The sequence shown here is derived from an EMBL/GenBank/DDBJ whole genome shotgun (WGS) entry which is preliminary data.</text>
</comment>
<organism evidence="1 2">
    <name type="scientific">Thermococcus sibiricus</name>
    <dbReference type="NCBI Taxonomy" id="172049"/>
    <lineage>
        <taxon>Archaea</taxon>
        <taxon>Methanobacteriati</taxon>
        <taxon>Methanobacteriota</taxon>
        <taxon>Thermococci</taxon>
        <taxon>Thermococcales</taxon>
        <taxon>Thermococcaceae</taxon>
        <taxon>Thermococcus</taxon>
    </lineage>
</organism>
<dbReference type="AlphaFoldDB" id="A0A101ELF7"/>
<name>A0A101ELF7_9EURY</name>
<dbReference type="Gene3D" id="1.10.3490.10">
    <property type="entry name" value="PH0156-like"/>
    <property type="match status" value="1"/>
</dbReference>
<dbReference type="RefSeq" id="WP_015849947.1">
    <property type="nucleotide sequence ID" value="NZ_LGFD01000021.1"/>
</dbReference>
<evidence type="ECO:0000313" key="2">
    <source>
        <dbReference type="Proteomes" id="UP000053911"/>
    </source>
</evidence>
<reference evidence="2" key="1">
    <citation type="journal article" date="2015" name="MBio">
        <title>Genome-Resolved Metagenomic Analysis Reveals Roles for Candidate Phyla and Other Microbial Community Members in Biogeochemical Transformations in Oil Reservoirs.</title>
        <authorList>
            <person name="Hu P."/>
            <person name="Tom L."/>
            <person name="Singh A."/>
            <person name="Thomas B.C."/>
            <person name="Baker B.J."/>
            <person name="Piceno Y.M."/>
            <person name="Andersen G.L."/>
            <person name="Banfield J.F."/>
        </authorList>
    </citation>
    <scope>NUCLEOTIDE SEQUENCE [LARGE SCALE GENOMIC DNA]</scope>
</reference>
<dbReference type="SUPFAM" id="SSF160945">
    <property type="entry name" value="PH0156-like"/>
    <property type="match status" value="1"/>
</dbReference>
<dbReference type="EMBL" id="LGFD01000021">
    <property type="protein sequence ID" value="KUK17510.1"/>
    <property type="molecule type" value="Genomic_DNA"/>
</dbReference>
<dbReference type="GeneID" id="8096690"/>
<proteinExistence type="predicted"/>